<feature type="active site" evidence="2">
    <location>
        <position position="46"/>
    </location>
</feature>
<dbReference type="EC" id="6.3.3.3" evidence="2"/>
<comment type="subcellular location">
    <subcellularLocation>
        <location evidence="2">Cytoplasm</location>
    </subcellularLocation>
</comment>
<comment type="caution">
    <text evidence="3">The sequence shown here is derived from an EMBL/GenBank/DDBJ whole genome shotgun (WGS) entry which is preliminary data.</text>
</comment>
<dbReference type="EMBL" id="JBBKTX010000019">
    <property type="protein sequence ID" value="MFK4753724.1"/>
    <property type="molecule type" value="Genomic_DNA"/>
</dbReference>
<proteinExistence type="inferred from homology"/>
<sequence>MTPVAPALPNRRVFITGTDTDAGKTLISAALLAAAGRAGYQTFGLKPVAAGCERITDGNAQHPGQLRNDDALLLQRFSNVEQPYAIHNPFAFEAAIAPHIAARQEQRPLKLDELTRACRHSLATANASFELIEGAGGWLVPINTTHSLADLAVELGGDDAQQPLEVILVVGLRLGCINHALLSVEAIHSRGLTLAGWVANSLSPAMDVEQANLEYLTDVLAQQHIPLLGHVPYLKMLEQAADTPPQQLLDNKANAALRASQSLEAMFS</sequence>
<dbReference type="SUPFAM" id="SSF52540">
    <property type="entry name" value="P-loop containing nucleoside triphosphate hydrolases"/>
    <property type="match status" value="1"/>
</dbReference>
<name>A0ABW8NL67_9GAMM</name>
<comment type="caution">
    <text evidence="2">Lacks conserved residue(s) required for the propagation of feature annotation.</text>
</comment>
<evidence type="ECO:0000256" key="2">
    <source>
        <dbReference type="HAMAP-Rule" id="MF_00336"/>
    </source>
</evidence>
<reference evidence="3 4" key="1">
    <citation type="submission" date="2024-03" db="EMBL/GenBank/DDBJ databases">
        <title>High-quality draft genome sequence of Oceanobacter sp. wDCs-4.</title>
        <authorList>
            <person name="Dong C."/>
        </authorList>
    </citation>
    <scope>NUCLEOTIDE SEQUENCE [LARGE SCALE GENOMIC DNA]</scope>
    <source>
        <strain evidence="4">wDCs-4</strain>
    </source>
</reference>
<keyword evidence="2" id="KW-0547">Nucleotide-binding</keyword>
<dbReference type="InterPro" id="IPR004472">
    <property type="entry name" value="DTB_synth_BioD"/>
</dbReference>
<keyword evidence="2" id="KW-0067">ATP-binding</keyword>
<keyword evidence="2" id="KW-0460">Magnesium</keyword>
<dbReference type="PANTHER" id="PTHR43210">
    <property type="entry name" value="DETHIOBIOTIN SYNTHETASE"/>
    <property type="match status" value="1"/>
</dbReference>
<feature type="binding site" evidence="2">
    <location>
        <position position="25"/>
    </location>
    <ligand>
        <name>Mg(2+)</name>
        <dbReference type="ChEBI" id="CHEBI:18420"/>
    </ligand>
</feature>
<feature type="binding site" evidence="2">
    <location>
        <begin position="21"/>
        <end position="26"/>
    </location>
    <ligand>
        <name>ATP</name>
        <dbReference type="ChEBI" id="CHEBI:30616"/>
    </ligand>
</feature>
<comment type="subunit">
    <text evidence="2">Homodimer.</text>
</comment>
<feature type="binding site" evidence="2">
    <location>
        <begin position="200"/>
        <end position="201"/>
    </location>
    <ligand>
        <name>ATP</name>
        <dbReference type="ChEBI" id="CHEBI:30616"/>
    </ligand>
</feature>
<keyword evidence="2" id="KW-0963">Cytoplasm</keyword>
<dbReference type="Pfam" id="PF13500">
    <property type="entry name" value="AAA_26"/>
    <property type="match status" value="1"/>
</dbReference>
<comment type="function">
    <text evidence="2">Catalyzes a mechanistically unusual reaction, the ATP-dependent insertion of CO2 between the N7 and N8 nitrogen atoms of 7,8-diaminopelargonic acid (DAPA, also called 7,8-diammoniononanoate) to form a ureido ring.</text>
</comment>
<feature type="binding site" evidence="2">
    <location>
        <position position="70"/>
    </location>
    <ligand>
        <name>ATP</name>
        <dbReference type="ChEBI" id="CHEBI:30616"/>
    </ligand>
</feature>
<evidence type="ECO:0000313" key="3">
    <source>
        <dbReference type="EMBL" id="MFK4753724.1"/>
    </source>
</evidence>
<keyword evidence="1 2" id="KW-0093">Biotin biosynthesis</keyword>
<dbReference type="CDD" id="cd03109">
    <property type="entry name" value="DTBS"/>
    <property type="match status" value="1"/>
</dbReference>
<dbReference type="HAMAP" id="MF_00336">
    <property type="entry name" value="BioD"/>
    <property type="match status" value="1"/>
</dbReference>
<dbReference type="PIRSF" id="PIRSF006755">
    <property type="entry name" value="DTB_synth"/>
    <property type="match status" value="1"/>
</dbReference>
<dbReference type="InterPro" id="IPR027417">
    <property type="entry name" value="P-loop_NTPase"/>
</dbReference>
<protein>
    <recommendedName>
        <fullName evidence="2">ATP-dependent dethiobiotin synthetase BioD</fullName>
        <ecNumber evidence="2">6.3.3.3</ecNumber>
    </recommendedName>
    <alternativeName>
        <fullName evidence="2">DTB synthetase</fullName>
        <shortName evidence="2">DTBS</shortName>
    </alternativeName>
    <alternativeName>
        <fullName evidence="2">Dethiobiotin synthase</fullName>
    </alternativeName>
</protein>
<dbReference type="NCBIfam" id="TIGR00347">
    <property type="entry name" value="bioD"/>
    <property type="match status" value="1"/>
</dbReference>
<gene>
    <name evidence="2 3" type="primary">bioD</name>
    <name evidence="3" type="ORF">WG929_15015</name>
</gene>
<organism evidence="3 4">
    <name type="scientific">Oceanobacter antarcticus</name>
    <dbReference type="NCBI Taxonomy" id="3133425"/>
    <lineage>
        <taxon>Bacteria</taxon>
        <taxon>Pseudomonadati</taxon>
        <taxon>Pseudomonadota</taxon>
        <taxon>Gammaproteobacteria</taxon>
        <taxon>Oceanospirillales</taxon>
        <taxon>Oceanospirillaceae</taxon>
        <taxon>Oceanobacter</taxon>
    </lineage>
</organism>
<feature type="binding site" evidence="2">
    <location>
        <begin position="133"/>
        <end position="136"/>
    </location>
    <ligand>
        <name>ATP</name>
        <dbReference type="ChEBI" id="CHEBI:30616"/>
    </ligand>
</feature>
<feature type="binding site" evidence="2">
    <location>
        <position position="133"/>
    </location>
    <ligand>
        <name>Mg(2+)</name>
        <dbReference type="ChEBI" id="CHEBI:18420"/>
    </ligand>
</feature>
<dbReference type="Gene3D" id="3.40.50.300">
    <property type="entry name" value="P-loop containing nucleotide triphosphate hydrolases"/>
    <property type="match status" value="1"/>
</dbReference>
<dbReference type="Proteomes" id="UP001620597">
    <property type="component" value="Unassembled WGS sequence"/>
</dbReference>
<dbReference type="GO" id="GO:0004141">
    <property type="term" value="F:dethiobiotin synthase activity"/>
    <property type="evidence" value="ECO:0007669"/>
    <property type="project" value="UniProtKB-EC"/>
</dbReference>
<evidence type="ECO:0000256" key="1">
    <source>
        <dbReference type="ARBA" id="ARBA00022756"/>
    </source>
</evidence>
<feature type="binding site" evidence="2">
    <location>
        <begin position="232"/>
        <end position="234"/>
    </location>
    <ligand>
        <name>ATP</name>
        <dbReference type="ChEBI" id="CHEBI:30616"/>
    </ligand>
</feature>
<comment type="catalytic activity">
    <reaction evidence="2">
        <text>(7R,8S)-7,8-diammoniononanoate + CO2 + ATP = (4R,5S)-dethiobiotin + ADP + phosphate + 3 H(+)</text>
        <dbReference type="Rhea" id="RHEA:15805"/>
        <dbReference type="ChEBI" id="CHEBI:15378"/>
        <dbReference type="ChEBI" id="CHEBI:16526"/>
        <dbReference type="ChEBI" id="CHEBI:30616"/>
        <dbReference type="ChEBI" id="CHEBI:43474"/>
        <dbReference type="ChEBI" id="CHEBI:149469"/>
        <dbReference type="ChEBI" id="CHEBI:149473"/>
        <dbReference type="ChEBI" id="CHEBI:456216"/>
        <dbReference type="EC" id="6.3.3.3"/>
    </reaction>
</comment>
<evidence type="ECO:0000313" key="4">
    <source>
        <dbReference type="Proteomes" id="UP001620597"/>
    </source>
</evidence>
<accession>A0ABW8NL67</accession>
<keyword evidence="2" id="KW-0479">Metal-binding</keyword>
<dbReference type="RefSeq" id="WP_416206731.1">
    <property type="nucleotide sequence ID" value="NZ_JBBKTX010000019.1"/>
</dbReference>
<comment type="pathway">
    <text evidence="2">Cofactor biosynthesis; biotin biosynthesis; biotin from 7,8-diaminononanoate: step 1/2.</text>
</comment>
<dbReference type="PANTHER" id="PTHR43210:SF5">
    <property type="entry name" value="DETHIOBIOTIN SYNTHETASE"/>
    <property type="match status" value="1"/>
</dbReference>
<comment type="cofactor">
    <cofactor evidence="2">
        <name>Mg(2+)</name>
        <dbReference type="ChEBI" id="CHEBI:18420"/>
    </cofactor>
</comment>
<keyword evidence="2 3" id="KW-0436">Ligase</keyword>
<feature type="binding site" evidence="2">
    <location>
        <position position="70"/>
    </location>
    <ligand>
        <name>Mg(2+)</name>
        <dbReference type="ChEBI" id="CHEBI:18420"/>
    </ligand>
</feature>
<keyword evidence="4" id="KW-1185">Reference proteome</keyword>
<comment type="similarity">
    <text evidence="2">Belongs to the dethiobiotin synthetase family.</text>
</comment>